<gene>
    <name evidence="11" type="ORF">D7322_17420</name>
</gene>
<dbReference type="InterPro" id="IPR023997">
    <property type="entry name" value="TonB-dep_OMP_SusC/RagA_CS"/>
</dbReference>
<dbReference type="Pfam" id="PF13715">
    <property type="entry name" value="CarbopepD_reg_2"/>
    <property type="match status" value="1"/>
</dbReference>
<comment type="caution">
    <text evidence="11">The sequence shown here is derived from an EMBL/GenBank/DDBJ whole genome shotgun (WGS) entry which is preliminary data.</text>
</comment>
<dbReference type="GO" id="GO:0015344">
    <property type="term" value="F:siderophore uptake transmembrane transporter activity"/>
    <property type="evidence" value="ECO:0007669"/>
    <property type="project" value="TreeGrafter"/>
</dbReference>
<evidence type="ECO:0000256" key="4">
    <source>
        <dbReference type="ARBA" id="ARBA00022692"/>
    </source>
</evidence>
<dbReference type="GO" id="GO:0009279">
    <property type="term" value="C:cell outer membrane"/>
    <property type="evidence" value="ECO:0007669"/>
    <property type="project" value="UniProtKB-SubCell"/>
</dbReference>
<evidence type="ECO:0000256" key="8">
    <source>
        <dbReference type="PROSITE-ProRule" id="PRU01360"/>
    </source>
</evidence>
<dbReference type="InterPro" id="IPR037066">
    <property type="entry name" value="Plug_dom_sf"/>
</dbReference>
<evidence type="ECO:0000313" key="12">
    <source>
        <dbReference type="Proteomes" id="UP000282423"/>
    </source>
</evidence>
<keyword evidence="4 8" id="KW-0812">Transmembrane</keyword>
<dbReference type="NCBIfam" id="TIGR04057">
    <property type="entry name" value="SusC_RagA_signa"/>
    <property type="match status" value="1"/>
</dbReference>
<evidence type="ECO:0000259" key="10">
    <source>
        <dbReference type="Pfam" id="PF07715"/>
    </source>
</evidence>
<dbReference type="OrthoDB" id="9768177at2"/>
<proteinExistence type="inferred from homology"/>
<evidence type="ECO:0000256" key="5">
    <source>
        <dbReference type="ARBA" id="ARBA00022729"/>
    </source>
</evidence>
<dbReference type="NCBIfam" id="TIGR04056">
    <property type="entry name" value="OMP_RagA_SusC"/>
    <property type="match status" value="1"/>
</dbReference>
<comment type="similarity">
    <text evidence="8">Belongs to the TonB-dependent receptor family.</text>
</comment>
<keyword evidence="5 9" id="KW-0732">Signal</keyword>
<evidence type="ECO:0000256" key="6">
    <source>
        <dbReference type="ARBA" id="ARBA00023136"/>
    </source>
</evidence>
<dbReference type="PANTHER" id="PTHR30069:SF29">
    <property type="entry name" value="HEMOGLOBIN AND HEMOGLOBIN-HAPTOGLOBIN-BINDING PROTEIN 1-RELATED"/>
    <property type="match status" value="1"/>
</dbReference>
<feature type="signal peptide" evidence="9">
    <location>
        <begin position="1"/>
        <end position="24"/>
    </location>
</feature>
<dbReference type="RefSeq" id="WP_121125528.1">
    <property type="nucleotide sequence ID" value="NZ_RBWS01000013.1"/>
</dbReference>
<dbReference type="SUPFAM" id="SSF49464">
    <property type="entry name" value="Carboxypeptidase regulatory domain-like"/>
    <property type="match status" value="1"/>
</dbReference>
<dbReference type="Pfam" id="PF07715">
    <property type="entry name" value="Plug"/>
    <property type="match status" value="1"/>
</dbReference>
<dbReference type="InterPro" id="IPR023996">
    <property type="entry name" value="TonB-dep_OMP_SusC/RagA"/>
</dbReference>
<dbReference type="InterPro" id="IPR008969">
    <property type="entry name" value="CarboxyPept-like_regulatory"/>
</dbReference>
<evidence type="ECO:0000256" key="2">
    <source>
        <dbReference type="ARBA" id="ARBA00022448"/>
    </source>
</evidence>
<dbReference type="SUPFAM" id="SSF56935">
    <property type="entry name" value="Porins"/>
    <property type="match status" value="1"/>
</dbReference>
<organism evidence="11 12">
    <name type="scientific">Sphingobacterium puteale</name>
    <dbReference type="NCBI Taxonomy" id="2420510"/>
    <lineage>
        <taxon>Bacteria</taxon>
        <taxon>Pseudomonadati</taxon>
        <taxon>Bacteroidota</taxon>
        <taxon>Sphingobacteriia</taxon>
        <taxon>Sphingobacteriales</taxon>
        <taxon>Sphingobacteriaceae</taxon>
        <taxon>Sphingobacterium</taxon>
    </lineage>
</organism>
<evidence type="ECO:0000256" key="3">
    <source>
        <dbReference type="ARBA" id="ARBA00022452"/>
    </source>
</evidence>
<dbReference type="EMBL" id="RBWS01000013">
    <property type="protein sequence ID" value="RKO70290.1"/>
    <property type="molecule type" value="Genomic_DNA"/>
</dbReference>
<dbReference type="InterPro" id="IPR036942">
    <property type="entry name" value="Beta-barrel_TonB_sf"/>
</dbReference>
<dbReference type="Gene3D" id="2.40.170.20">
    <property type="entry name" value="TonB-dependent receptor, beta-barrel domain"/>
    <property type="match status" value="1"/>
</dbReference>
<keyword evidence="12" id="KW-1185">Reference proteome</keyword>
<evidence type="ECO:0000256" key="7">
    <source>
        <dbReference type="ARBA" id="ARBA00023237"/>
    </source>
</evidence>
<keyword evidence="7 8" id="KW-0998">Cell outer membrane</keyword>
<evidence type="ECO:0000313" key="11">
    <source>
        <dbReference type="EMBL" id="RKO70290.1"/>
    </source>
</evidence>
<dbReference type="PROSITE" id="PS52016">
    <property type="entry name" value="TONB_DEPENDENT_REC_3"/>
    <property type="match status" value="1"/>
</dbReference>
<keyword evidence="3 8" id="KW-1134">Transmembrane beta strand</keyword>
<keyword evidence="2 8" id="KW-0813">Transport</keyword>
<dbReference type="GO" id="GO:0044718">
    <property type="term" value="P:siderophore transmembrane transport"/>
    <property type="evidence" value="ECO:0007669"/>
    <property type="project" value="TreeGrafter"/>
</dbReference>
<dbReference type="AlphaFoldDB" id="A0A420VV93"/>
<dbReference type="Gene3D" id="2.60.40.1120">
    <property type="entry name" value="Carboxypeptidase-like, regulatory domain"/>
    <property type="match status" value="1"/>
</dbReference>
<evidence type="ECO:0000256" key="9">
    <source>
        <dbReference type="SAM" id="SignalP"/>
    </source>
</evidence>
<evidence type="ECO:0000256" key="1">
    <source>
        <dbReference type="ARBA" id="ARBA00004571"/>
    </source>
</evidence>
<feature type="domain" description="TonB-dependent receptor plug" evidence="10">
    <location>
        <begin position="117"/>
        <end position="243"/>
    </location>
</feature>
<protein>
    <submittedName>
        <fullName evidence="11">SusC/RagA family TonB-linked outer membrane protein</fullName>
    </submittedName>
</protein>
<feature type="chain" id="PRO_5019564054" evidence="9">
    <location>
        <begin position="25"/>
        <end position="1040"/>
    </location>
</feature>
<reference evidence="11 12" key="1">
    <citation type="submission" date="2018-10" db="EMBL/GenBank/DDBJ databases">
        <title>Sphingobacterium sp. M05W1-28.</title>
        <authorList>
            <person name="Cai H."/>
        </authorList>
    </citation>
    <scope>NUCLEOTIDE SEQUENCE [LARGE SCALE GENOMIC DNA]</scope>
    <source>
        <strain evidence="11 12">M05W1-28</strain>
    </source>
</reference>
<comment type="subcellular location">
    <subcellularLocation>
        <location evidence="1 8">Cell outer membrane</location>
        <topology evidence="1 8">Multi-pass membrane protein</topology>
    </subcellularLocation>
</comment>
<dbReference type="PANTHER" id="PTHR30069">
    <property type="entry name" value="TONB-DEPENDENT OUTER MEMBRANE RECEPTOR"/>
    <property type="match status" value="1"/>
</dbReference>
<dbReference type="Gene3D" id="2.170.130.10">
    <property type="entry name" value="TonB-dependent receptor, plug domain"/>
    <property type="match status" value="1"/>
</dbReference>
<dbReference type="Proteomes" id="UP000282423">
    <property type="component" value="Unassembled WGS sequence"/>
</dbReference>
<dbReference type="InterPro" id="IPR012910">
    <property type="entry name" value="Plug_dom"/>
</dbReference>
<dbReference type="InterPro" id="IPR039426">
    <property type="entry name" value="TonB-dep_rcpt-like"/>
</dbReference>
<keyword evidence="6 8" id="KW-0472">Membrane</keyword>
<accession>A0A420VV93</accession>
<sequence length="1040" mass="113886">MSLFYKKTAGLALCTLFSATSLFAQQSISGTVSDAKGPLSGATISVKGTTRATQSNSNGAFSIQAAQGETIRISLVGYKTQEILVGATKTINVTLTNEASALDEVVVTAMGIKREKKTLGYSFQDVKGDQLVDAKENNISNALTGKVSGLQVVKGSNGPASSSKIILRGFNSLKGDNQPLIVVDGVPMNNRAGNPDKNNDFWNPSTDLGNGLGDLNPEDIESMSVLKGGAAAALYGSRGGNGVIVITTKSGKAQKGSGITYSSTIGIETLFMRPDLQNDFSQGTDGSFVNTTTNSWGAKIEGQNVTNWDGTNIPLKSYDNIGNFFNTGINHTQNIAFQQQLNNNTNIYTSATYLNDKSIIPGSSMTRLNLMTRVSSNFGPNKKWFSDVKAQYMKMNAKNRPISGQNQSNMYNTLFLFPRSLDITQFSDAIQPNGNMLWFGTGNQVNPYWLEKYRLNNDIRDRFLLSGSLKYQFNDWLNTEAKLGSDMYYTTIDNRTYAGSPLTTDGKGSYSFGSNNFYENNYMLSLNARKDNLWGKWGGAASIFGQIMTTKSEYKVTDIGQLIVPNVFNPNNGISNPAIRATPSKKQINSLFATAELSYDNFWFLNLTGRNDWSSALSKKNRSFFYPSVNTSLILTDLITKTGGTLPTWWNYAKIRGSYAAVGNDLDPYQLVNTYKLEKDPNGNTVTSREDVKYNENIKSELIKTIEAGIETRFFNNRLGLDFTWYKTNATNQIIDVPMDPFSGFQRQYINAGNIENKGIEISLNAKILNAPEKLNWNMDINFSKNKNRILELSDVTKTYNLIALENISIKADEGHDYGEIFGSTYQRVTDPSSQFFGKMILGANGLPLEGASTFLGKQNPSALLGVTNSFSYKNIGLSFLVDGRFGGKFFSGTNAALQQAGVAAVTVVNGSRDKFVVDGVVSDGKGGYVNNTTEVNPQQYWAAIGNPNLGITERNMYDATNIRLRNLSLSYSLPNSILKNSIVQRAKISLTANNVWMIKSHANGVDPESVFAISSNAVGFENFSTPTARSYFLNVTIGF</sequence>
<name>A0A420VV93_9SPHI</name>